<keyword evidence="2 6" id="KW-0378">Hydrolase</keyword>
<dbReference type="PANTHER" id="PTHR11070">
    <property type="entry name" value="UVRD / RECB / PCRA DNA HELICASE FAMILY MEMBER"/>
    <property type="match status" value="1"/>
</dbReference>
<gene>
    <name evidence="8" type="ORF">DN92_06520</name>
</gene>
<dbReference type="GO" id="GO:0016787">
    <property type="term" value="F:hydrolase activity"/>
    <property type="evidence" value="ECO:0007669"/>
    <property type="project" value="UniProtKB-UniRule"/>
</dbReference>
<evidence type="ECO:0000313" key="9">
    <source>
        <dbReference type="Proteomes" id="UP000501090"/>
    </source>
</evidence>
<dbReference type="InterPro" id="IPR000212">
    <property type="entry name" value="DNA_helicase_UvrD/REP"/>
</dbReference>
<dbReference type="Gene3D" id="3.40.50.300">
    <property type="entry name" value="P-loop containing nucleotide triphosphate hydrolases"/>
    <property type="match status" value="2"/>
</dbReference>
<evidence type="ECO:0000256" key="3">
    <source>
        <dbReference type="ARBA" id="ARBA00022806"/>
    </source>
</evidence>
<evidence type="ECO:0000256" key="6">
    <source>
        <dbReference type="PROSITE-ProRule" id="PRU00560"/>
    </source>
</evidence>
<protein>
    <recommendedName>
        <fullName evidence="5">DNA 3'-5' helicase II</fullName>
    </recommendedName>
</protein>
<feature type="domain" description="UvrD-like helicase ATP-binding" evidence="7">
    <location>
        <begin position="1"/>
        <end position="255"/>
    </location>
</feature>
<organism evidence="8 9">
    <name type="scientific">Polynucleobacter arcticus</name>
    <dbReference type="NCBI Taxonomy" id="1743165"/>
    <lineage>
        <taxon>Bacteria</taxon>
        <taxon>Pseudomonadati</taxon>
        <taxon>Pseudomonadota</taxon>
        <taxon>Betaproteobacteria</taxon>
        <taxon>Burkholderiales</taxon>
        <taxon>Burkholderiaceae</taxon>
        <taxon>Polynucleobacter</taxon>
    </lineage>
</organism>
<evidence type="ECO:0000256" key="1">
    <source>
        <dbReference type="ARBA" id="ARBA00022741"/>
    </source>
</evidence>
<feature type="binding site" evidence="6">
    <location>
        <begin position="21"/>
        <end position="28"/>
    </location>
    <ligand>
        <name>ATP</name>
        <dbReference type="ChEBI" id="CHEBI:30616"/>
    </ligand>
</feature>
<dbReference type="KEGG" id="pard:DN92_06520"/>
<dbReference type="AlphaFoldDB" id="A0A6M9PRY3"/>
<evidence type="ECO:0000313" key="8">
    <source>
        <dbReference type="EMBL" id="QKM61545.1"/>
    </source>
</evidence>
<accession>A0A6M9PRY3</accession>
<reference evidence="8 9" key="1">
    <citation type="submission" date="2018-04" db="EMBL/GenBank/DDBJ databases">
        <title>Polynucleobacter sp. UK-Long2-W17 genome.</title>
        <authorList>
            <person name="Hahn M.W."/>
        </authorList>
    </citation>
    <scope>NUCLEOTIDE SEQUENCE [LARGE SCALE GENOMIC DNA]</scope>
    <source>
        <strain evidence="8 9">UK-Long2-W17</strain>
    </source>
</reference>
<evidence type="ECO:0000256" key="5">
    <source>
        <dbReference type="ARBA" id="ARBA00034923"/>
    </source>
</evidence>
<proteinExistence type="predicted"/>
<keyword evidence="4 6" id="KW-0067">ATP-binding</keyword>
<dbReference type="GO" id="GO:0000725">
    <property type="term" value="P:recombinational repair"/>
    <property type="evidence" value="ECO:0007669"/>
    <property type="project" value="TreeGrafter"/>
</dbReference>
<evidence type="ECO:0000259" key="7">
    <source>
        <dbReference type="PROSITE" id="PS51198"/>
    </source>
</evidence>
<dbReference type="GO" id="GO:0043138">
    <property type="term" value="F:3'-5' DNA helicase activity"/>
    <property type="evidence" value="ECO:0007669"/>
    <property type="project" value="TreeGrafter"/>
</dbReference>
<dbReference type="PROSITE" id="PS51198">
    <property type="entry name" value="UVRD_HELICASE_ATP_BIND"/>
    <property type="match status" value="1"/>
</dbReference>
<dbReference type="Proteomes" id="UP000501090">
    <property type="component" value="Chromosome"/>
</dbReference>
<sequence length="602" mass="67979">MKLSEKQKQIFAAEGHLLVAGGPGSGKTTISILKAAQAAETRLRPSQEILFLSFARATISRVIEAIENEHDIDPVIKRRIHVETYHSFFWRLLNAHGYLLGLPRSLAILTPAGEAIALSNIRNSFEAEKKLTSEQKIDKRAQLQKERERQARNEGRVSFDLFARYVAELLERSDRLRKLIAIRYPLIVLDEFQDTNADQWRVVRQLGREATLMALADPEQRIYDWIGADPARLDQFRMEFMHTEVDMQGDNHRSNGTDILLFGNDVLKGKFTKNEYVGIEVNTYPANENQALATLMTTTYAIRKRLVASNQKGWSLAVLVPTKKMTRLVSDAFREPPEKLTPIHHMASIDLDAAILAAEVVSYLLQPPSLFHLEGFIDLICNYFRGKGGDDPSKTDLAKADSIRKAFAKYREKKSAGQAVPANSIAVAMVASYEAACAAVFTGDPEKDWVSIRKALDGGPCTRLKSIAIEVRNIRLLERGTQLRQDLSKNWRDFGGYKDALAITQQAFVREHFSTQSKPEQGVIVMNMHKAKGKQFDEVIIFEGWPRYVNKEIIANPDRIVRGNDRKNADSQSRQNMRVSITRGKRTTTILTPDNDPCVLLF</sequence>
<keyword evidence="3 6" id="KW-0347">Helicase</keyword>
<dbReference type="PANTHER" id="PTHR11070:SF2">
    <property type="entry name" value="ATP-DEPENDENT DNA HELICASE SRS2"/>
    <property type="match status" value="1"/>
</dbReference>
<dbReference type="GO" id="GO:0005524">
    <property type="term" value="F:ATP binding"/>
    <property type="evidence" value="ECO:0007669"/>
    <property type="project" value="UniProtKB-UniRule"/>
</dbReference>
<keyword evidence="9" id="KW-1185">Reference proteome</keyword>
<dbReference type="Pfam" id="PF00580">
    <property type="entry name" value="UvrD-helicase"/>
    <property type="match status" value="1"/>
</dbReference>
<dbReference type="InterPro" id="IPR014016">
    <property type="entry name" value="UvrD-like_ATP-bd"/>
</dbReference>
<dbReference type="EMBL" id="CP028940">
    <property type="protein sequence ID" value="QKM61545.1"/>
    <property type="molecule type" value="Genomic_DNA"/>
</dbReference>
<evidence type="ECO:0000256" key="2">
    <source>
        <dbReference type="ARBA" id="ARBA00022801"/>
    </source>
</evidence>
<dbReference type="InterPro" id="IPR027417">
    <property type="entry name" value="P-loop_NTPase"/>
</dbReference>
<dbReference type="SUPFAM" id="SSF52540">
    <property type="entry name" value="P-loop containing nucleoside triphosphate hydrolases"/>
    <property type="match status" value="1"/>
</dbReference>
<keyword evidence="1 6" id="KW-0547">Nucleotide-binding</keyword>
<dbReference type="GO" id="GO:0003677">
    <property type="term" value="F:DNA binding"/>
    <property type="evidence" value="ECO:0007669"/>
    <property type="project" value="InterPro"/>
</dbReference>
<evidence type="ECO:0000256" key="4">
    <source>
        <dbReference type="ARBA" id="ARBA00022840"/>
    </source>
</evidence>
<name>A0A6M9PRY3_9BURK</name>